<feature type="compositionally biased region" description="Polar residues" evidence="1">
    <location>
        <begin position="632"/>
        <end position="657"/>
    </location>
</feature>
<evidence type="ECO:0000313" key="3">
    <source>
        <dbReference type="Proteomes" id="UP000187455"/>
    </source>
</evidence>
<evidence type="ECO:0000313" key="2">
    <source>
        <dbReference type="EMBL" id="OLY85421.1"/>
    </source>
</evidence>
<accession>A0A1R0H8H0</accession>
<dbReference type="AlphaFoldDB" id="A0A1R0H8H0"/>
<gene>
    <name evidence="2" type="ORF">AYI68_g394</name>
</gene>
<feature type="compositionally biased region" description="Polar residues" evidence="1">
    <location>
        <begin position="527"/>
        <end position="536"/>
    </location>
</feature>
<dbReference type="Proteomes" id="UP000187455">
    <property type="component" value="Unassembled WGS sequence"/>
</dbReference>
<evidence type="ECO:0000256" key="1">
    <source>
        <dbReference type="SAM" id="MobiDB-lite"/>
    </source>
</evidence>
<comment type="caution">
    <text evidence="2">The sequence shown here is derived from an EMBL/GenBank/DDBJ whole genome shotgun (WGS) entry which is preliminary data.</text>
</comment>
<proteinExistence type="predicted"/>
<feature type="region of interest" description="Disordered" evidence="1">
    <location>
        <begin position="527"/>
        <end position="568"/>
    </location>
</feature>
<sequence length="713" mass="80306">MKERESNSRRKDHGEDRCKCRPNMLSKNQVSSTCRNKGTKMTKFIGSSLFLKKKMKTGPVENNPQMGVYFDINGNYRMSLGSLLFPARMSIYNRQEGYPKFRRNIPKKSKRQRLMNIFKMLRNSSNADKKGCKMAVDGSFYKTKSKRPSVGTVLGTSSGQQFKRRFDQEKSSLKRISVMSKPAKSRFDRIVGSNIFLMAKKTIKGGARYTSLIPPKYPNIQHSMMSKRSVSLINKAFMGGVKRGSIISLKRNTSLQYYKIAEKAMEKNGNEMIYSLGHNQYWFKGGDEAKMKNETIYGVRTPKLSSSGDLYEIKKPKKSPVRTKANRANRIQGCTKKKKDEIDIINETITKYKQSKHAFAPNSAMERPIKTRPKKNGIRDHINNNKTVDISTFTKVNRFLSMETTESNTLINIEPPNILTNSVLNMLGPNSKLSFLPRIGLAINRNCGAIKSTFIDTDTMSCKQAKCSDSIILSPKRSKGHPLCSKSDPIIKTNIFVIKANPNRDSSNVAELKDSLKILPCLKEASSNTSKNSSAEKSLDPNATMPINELSSSESGPKSKNNAKKTLINTKRLEMMRTAINNRKSTASVLKSIKYERFSQLNHNAFYSTSSVAISDCRTSKYVKNISEDQRASQTNLETSNSNKNYTESGDSLSTLRPSLQTSKHTLVTKSDPITAKGSIQPVDWVPKKKQNSSSLKEDLLLNVELYKMMVDY</sequence>
<dbReference type="OrthoDB" id="10666430at2759"/>
<feature type="region of interest" description="Disordered" evidence="1">
    <location>
        <begin position="629"/>
        <end position="657"/>
    </location>
</feature>
<feature type="region of interest" description="Disordered" evidence="1">
    <location>
        <begin position="1"/>
        <end position="20"/>
    </location>
</feature>
<dbReference type="EMBL" id="LSSL01000115">
    <property type="protein sequence ID" value="OLY85421.1"/>
    <property type="molecule type" value="Genomic_DNA"/>
</dbReference>
<feature type="compositionally biased region" description="Basic and acidic residues" evidence="1">
    <location>
        <begin position="1"/>
        <end position="19"/>
    </location>
</feature>
<reference evidence="2 3" key="1">
    <citation type="journal article" date="2016" name="Mol. Biol. Evol.">
        <title>Genome-Wide Survey of Gut Fungi (Harpellales) Reveals the First Horizontally Transferred Ubiquitin Gene from a Mosquito Host.</title>
        <authorList>
            <person name="Wang Y."/>
            <person name="White M.M."/>
            <person name="Kvist S."/>
            <person name="Moncalvo J.M."/>
        </authorList>
    </citation>
    <scope>NUCLEOTIDE SEQUENCE [LARGE SCALE GENOMIC DNA]</scope>
    <source>
        <strain evidence="2 3">ALG-7-W6</strain>
    </source>
</reference>
<keyword evidence="3" id="KW-1185">Reference proteome</keyword>
<name>A0A1R0H8H0_9FUNG</name>
<organism evidence="2 3">
    <name type="scientific">Smittium mucronatum</name>
    <dbReference type="NCBI Taxonomy" id="133383"/>
    <lineage>
        <taxon>Eukaryota</taxon>
        <taxon>Fungi</taxon>
        <taxon>Fungi incertae sedis</taxon>
        <taxon>Zoopagomycota</taxon>
        <taxon>Kickxellomycotina</taxon>
        <taxon>Harpellomycetes</taxon>
        <taxon>Harpellales</taxon>
        <taxon>Legeriomycetaceae</taxon>
        <taxon>Smittium</taxon>
    </lineage>
</organism>
<protein>
    <submittedName>
        <fullName evidence="2">Uncharacterized protein</fullName>
    </submittedName>
</protein>
<feature type="compositionally biased region" description="Polar residues" evidence="1">
    <location>
        <begin position="549"/>
        <end position="560"/>
    </location>
</feature>